<dbReference type="GO" id="GO:0003676">
    <property type="term" value="F:nucleic acid binding"/>
    <property type="evidence" value="ECO:0007669"/>
    <property type="project" value="InterPro"/>
</dbReference>
<sequence length="115" mass="13106">MGKRSKSHRAWVRGQSLIEHGDHQCCTLLRHPHQTEVPHSMQETRGEEVGEVVPTSRLVLFLDDNARPNTARDTEGHICRLGWEILDDPAYSRDLAPSDFHLFPTSKSALSRPHF</sequence>
<dbReference type="PANTHER" id="PTHR46060:SF1">
    <property type="entry name" value="MARINER MOS1 TRANSPOSASE-LIKE PROTEIN"/>
    <property type="match status" value="1"/>
</dbReference>
<organism evidence="1 2">
    <name type="scientific">Araneus ventricosus</name>
    <name type="common">Orbweaver spider</name>
    <name type="synonym">Epeira ventricosa</name>
    <dbReference type="NCBI Taxonomy" id="182803"/>
    <lineage>
        <taxon>Eukaryota</taxon>
        <taxon>Metazoa</taxon>
        <taxon>Ecdysozoa</taxon>
        <taxon>Arthropoda</taxon>
        <taxon>Chelicerata</taxon>
        <taxon>Arachnida</taxon>
        <taxon>Araneae</taxon>
        <taxon>Araneomorphae</taxon>
        <taxon>Entelegynae</taxon>
        <taxon>Araneoidea</taxon>
        <taxon>Araneidae</taxon>
        <taxon>Araneus</taxon>
    </lineage>
</organism>
<dbReference type="Gene3D" id="3.30.420.10">
    <property type="entry name" value="Ribonuclease H-like superfamily/Ribonuclease H"/>
    <property type="match status" value="1"/>
</dbReference>
<accession>A0A4Y2DXV1</accession>
<comment type="caution">
    <text evidence="1">The sequence shown here is derived from an EMBL/GenBank/DDBJ whole genome shotgun (WGS) entry which is preliminary data.</text>
</comment>
<gene>
    <name evidence="1" type="ORF">AVEN_248514_1</name>
</gene>
<dbReference type="EMBL" id="BGPR01000465">
    <property type="protein sequence ID" value="GBM21690.1"/>
    <property type="molecule type" value="Genomic_DNA"/>
</dbReference>
<evidence type="ECO:0008006" key="3">
    <source>
        <dbReference type="Google" id="ProtNLM"/>
    </source>
</evidence>
<reference evidence="1 2" key="1">
    <citation type="journal article" date="2019" name="Sci. Rep.">
        <title>Orb-weaving spider Araneus ventricosus genome elucidates the spidroin gene catalogue.</title>
        <authorList>
            <person name="Kono N."/>
            <person name="Nakamura H."/>
            <person name="Ohtoshi R."/>
            <person name="Moran D.A.P."/>
            <person name="Shinohara A."/>
            <person name="Yoshida Y."/>
            <person name="Fujiwara M."/>
            <person name="Mori M."/>
            <person name="Tomita M."/>
            <person name="Arakawa K."/>
        </authorList>
    </citation>
    <scope>NUCLEOTIDE SEQUENCE [LARGE SCALE GENOMIC DNA]</scope>
</reference>
<proteinExistence type="predicted"/>
<dbReference type="PANTHER" id="PTHR46060">
    <property type="entry name" value="MARINER MOS1 TRANSPOSASE-LIKE PROTEIN"/>
    <property type="match status" value="1"/>
</dbReference>
<dbReference type="OrthoDB" id="6462041at2759"/>
<evidence type="ECO:0000313" key="2">
    <source>
        <dbReference type="Proteomes" id="UP000499080"/>
    </source>
</evidence>
<dbReference type="InterPro" id="IPR052709">
    <property type="entry name" value="Transposase-MT_Hybrid"/>
</dbReference>
<dbReference type="InterPro" id="IPR036397">
    <property type="entry name" value="RNaseH_sf"/>
</dbReference>
<evidence type="ECO:0000313" key="1">
    <source>
        <dbReference type="EMBL" id="GBM21690.1"/>
    </source>
</evidence>
<dbReference type="Proteomes" id="UP000499080">
    <property type="component" value="Unassembled WGS sequence"/>
</dbReference>
<keyword evidence="2" id="KW-1185">Reference proteome</keyword>
<name>A0A4Y2DXV1_ARAVE</name>
<dbReference type="AlphaFoldDB" id="A0A4Y2DXV1"/>
<protein>
    <recommendedName>
        <fullName evidence="3">Tc1-like transposase DDE domain-containing protein</fullName>
    </recommendedName>
</protein>